<name>A0A428ML74_9BACT</name>
<gene>
    <name evidence="5" type="ORF">EDE15_3239</name>
</gene>
<keyword evidence="3" id="KW-0233">DNA recombination</keyword>
<keyword evidence="2" id="KW-0238">DNA-binding</keyword>
<evidence type="ECO:0000259" key="4">
    <source>
        <dbReference type="PROSITE" id="PS51898"/>
    </source>
</evidence>
<evidence type="ECO:0000256" key="3">
    <source>
        <dbReference type="ARBA" id="ARBA00023172"/>
    </source>
</evidence>
<dbReference type="GO" id="GO:0015074">
    <property type="term" value="P:DNA integration"/>
    <property type="evidence" value="ECO:0007669"/>
    <property type="project" value="InterPro"/>
</dbReference>
<evidence type="ECO:0000256" key="1">
    <source>
        <dbReference type="ARBA" id="ARBA00008857"/>
    </source>
</evidence>
<accession>A0A428ML74</accession>
<comment type="similarity">
    <text evidence="1">Belongs to the 'phage' integrase family.</text>
</comment>
<evidence type="ECO:0000313" key="6">
    <source>
        <dbReference type="Proteomes" id="UP000269669"/>
    </source>
</evidence>
<dbReference type="SUPFAM" id="SSF56349">
    <property type="entry name" value="DNA breaking-rejoining enzymes"/>
    <property type="match status" value="1"/>
</dbReference>
<dbReference type="Gene3D" id="1.10.443.10">
    <property type="entry name" value="Intergrase catalytic core"/>
    <property type="match status" value="1"/>
</dbReference>
<sequence length="340" mass="38524">MALYKRGGVWHYDFAMDGRRYRGTTKETVSSKARMIEAKLMQEAKQRKLTVQRRTLTLAEFSKRFLVWVESTRLEAESKEYYRSGWRMLAKTPISGMRLAHVTTDEAEALRFDHSPANANRALRTLRRMLGKAAEWGVIAAAPRIKLMKEYGRSALIDAEAEFKLLAVAKQPLQDVLTLILDSGMRPGEVFQMRWEDIAWDSGMIFIPRGKTKLSRRYIPMSERVTKALHIRRKGMTEGWVFPSDSVTGHVTTVAKAFEEARAAAGLSKEIVLYSARHTFATKVMGATGNLSLVMRALGHTNAQTAMIYQHPSLETVRTVVNENHGPMLSRHNSRHTAVM</sequence>
<dbReference type="AlphaFoldDB" id="A0A428ML74"/>
<dbReference type="PROSITE" id="PS51898">
    <property type="entry name" value="TYR_RECOMBINASE"/>
    <property type="match status" value="1"/>
</dbReference>
<evidence type="ECO:0000313" key="5">
    <source>
        <dbReference type="EMBL" id="RSL17701.1"/>
    </source>
</evidence>
<dbReference type="Gene3D" id="1.10.150.130">
    <property type="match status" value="1"/>
</dbReference>
<dbReference type="OrthoDB" id="115734at2"/>
<dbReference type="Proteomes" id="UP000269669">
    <property type="component" value="Unassembled WGS sequence"/>
</dbReference>
<organism evidence="5 6">
    <name type="scientific">Edaphobacter aggregans</name>
    <dbReference type="NCBI Taxonomy" id="570835"/>
    <lineage>
        <taxon>Bacteria</taxon>
        <taxon>Pseudomonadati</taxon>
        <taxon>Acidobacteriota</taxon>
        <taxon>Terriglobia</taxon>
        <taxon>Terriglobales</taxon>
        <taxon>Acidobacteriaceae</taxon>
        <taxon>Edaphobacter</taxon>
    </lineage>
</organism>
<dbReference type="GO" id="GO:0006310">
    <property type="term" value="P:DNA recombination"/>
    <property type="evidence" value="ECO:0007669"/>
    <property type="project" value="UniProtKB-KW"/>
</dbReference>
<dbReference type="PANTHER" id="PTHR30349">
    <property type="entry name" value="PHAGE INTEGRASE-RELATED"/>
    <property type="match status" value="1"/>
</dbReference>
<dbReference type="InterPro" id="IPR002104">
    <property type="entry name" value="Integrase_catalytic"/>
</dbReference>
<dbReference type="InterPro" id="IPR050090">
    <property type="entry name" value="Tyrosine_recombinase_XerCD"/>
</dbReference>
<evidence type="ECO:0000256" key="2">
    <source>
        <dbReference type="ARBA" id="ARBA00023125"/>
    </source>
</evidence>
<dbReference type="InterPro" id="IPR011010">
    <property type="entry name" value="DNA_brk_join_enz"/>
</dbReference>
<dbReference type="Pfam" id="PF00589">
    <property type="entry name" value="Phage_integrase"/>
    <property type="match status" value="1"/>
</dbReference>
<dbReference type="PANTHER" id="PTHR30349:SF64">
    <property type="entry name" value="PROPHAGE INTEGRASE INTD-RELATED"/>
    <property type="match status" value="1"/>
</dbReference>
<keyword evidence="6" id="KW-1185">Reference proteome</keyword>
<reference evidence="5 6" key="1">
    <citation type="submission" date="2018-12" db="EMBL/GenBank/DDBJ databases">
        <title>Sequencing of bacterial isolates from soil warming experiment in Harvard Forest, Massachusetts, USA.</title>
        <authorList>
            <person name="Deangelis K."/>
        </authorList>
    </citation>
    <scope>NUCLEOTIDE SEQUENCE [LARGE SCALE GENOMIC DNA]</scope>
    <source>
        <strain evidence="5 6">EB153</strain>
    </source>
</reference>
<dbReference type="CDD" id="cd00796">
    <property type="entry name" value="INT_Rci_Hp1_C"/>
    <property type="match status" value="1"/>
</dbReference>
<protein>
    <submittedName>
        <fullName evidence="5">Site-specific recombinase XerD</fullName>
    </submittedName>
</protein>
<dbReference type="GO" id="GO:0003677">
    <property type="term" value="F:DNA binding"/>
    <property type="evidence" value="ECO:0007669"/>
    <property type="project" value="UniProtKB-KW"/>
</dbReference>
<proteinExistence type="inferred from homology"/>
<feature type="domain" description="Tyr recombinase" evidence="4">
    <location>
        <begin position="152"/>
        <end position="322"/>
    </location>
</feature>
<comment type="caution">
    <text evidence="5">The sequence shown here is derived from an EMBL/GenBank/DDBJ whole genome shotgun (WGS) entry which is preliminary data.</text>
</comment>
<dbReference type="InterPro" id="IPR010998">
    <property type="entry name" value="Integrase_recombinase_N"/>
</dbReference>
<dbReference type="InterPro" id="IPR013762">
    <property type="entry name" value="Integrase-like_cat_sf"/>
</dbReference>
<dbReference type="EMBL" id="RSDW01000001">
    <property type="protein sequence ID" value="RSL17701.1"/>
    <property type="molecule type" value="Genomic_DNA"/>
</dbReference>